<dbReference type="SUPFAM" id="SSF57850">
    <property type="entry name" value="RING/U-box"/>
    <property type="match status" value="1"/>
</dbReference>
<evidence type="ECO:0000313" key="11">
    <source>
        <dbReference type="EMBL" id="TVU20308.1"/>
    </source>
</evidence>
<dbReference type="InterPro" id="IPR001841">
    <property type="entry name" value="Znf_RING"/>
</dbReference>
<evidence type="ECO:0000256" key="2">
    <source>
        <dbReference type="ARBA" id="ARBA00012483"/>
    </source>
</evidence>
<organism evidence="11 12">
    <name type="scientific">Eragrostis curvula</name>
    <name type="common">weeping love grass</name>
    <dbReference type="NCBI Taxonomy" id="38414"/>
    <lineage>
        <taxon>Eukaryota</taxon>
        <taxon>Viridiplantae</taxon>
        <taxon>Streptophyta</taxon>
        <taxon>Embryophyta</taxon>
        <taxon>Tracheophyta</taxon>
        <taxon>Spermatophyta</taxon>
        <taxon>Magnoliopsida</taxon>
        <taxon>Liliopsida</taxon>
        <taxon>Poales</taxon>
        <taxon>Poaceae</taxon>
        <taxon>PACMAD clade</taxon>
        <taxon>Chloridoideae</taxon>
        <taxon>Eragrostideae</taxon>
        <taxon>Eragrostidinae</taxon>
        <taxon>Eragrostis</taxon>
    </lineage>
</organism>
<evidence type="ECO:0000256" key="8">
    <source>
        <dbReference type="PROSITE-ProRule" id="PRU00175"/>
    </source>
</evidence>
<keyword evidence="5 8" id="KW-0863">Zinc-finger</keyword>
<dbReference type="Proteomes" id="UP000324897">
    <property type="component" value="Chromosome 7"/>
</dbReference>
<dbReference type="OrthoDB" id="8062037at2759"/>
<feature type="non-terminal residue" evidence="11">
    <location>
        <position position="1"/>
    </location>
</feature>
<feature type="region of interest" description="Disordered" evidence="9">
    <location>
        <begin position="1"/>
        <end position="42"/>
    </location>
</feature>
<reference evidence="11 12" key="1">
    <citation type="journal article" date="2019" name="Sci. Rep.">
        <title>A high-quality genome of Eragrostis curvula grass provides insights into Poaceae evolution and supports new strategies to enhance forage quality.</title>
        <authorList>
            <person name="Carballo J."/>
            <person name="Santos B.A.C.M."/>
            <person name="Zappacosta D."/>
            <person name="Garbus I."/>
            <person name="Selva J.P."/>
            <person name="Gallo C.A."/>
            <person name="Diaz A."/>
            <person name="Albertini E."/>
            <person name="Caccamo M."/>
            <person name="Echenique V."/>
        </authorList>
    </citation>
    <scope>NUCLEOTIDE SEQUENCE [LARGE SCALE GENOMIC DNA]</scope>
    <source>
        <strain evidence="12">cv. Victoria</strain>
        <tissue evidence="11">Leaf</tissue>
    </source>
</reference>
<dbReference type="Gene3D" id="3.30.40.10">
    <property type="entry name" value="Zinc/RING finger domain, C3HC4 (zinc finger)"/>
    <property type="match status" value="1"/>
</dbReference>
<evidence type="ECO:0000313" key="12">
    <source>
        <dbReference type="Proteomes" id="UP000324897"/>
    </source>
</evidence>
<dbReference type="PROSITE" id="PS50089">
    <property type="entry name" value="ZF_RING_2"/>
    <property type="match status" value="1"/>
</dbReference>
<keyword evidence="12" id="KW-1185">Reference proteome</keyword>
<dbReference type="InterPro" id="IPR045191">
    <property type="entry name" value="MBR1/2-like"/>
</dbReference>
<evidence type="ECO:0000259" key="10">
    <source>
        <dbReference type="PROSITE" id="PS50089"/>
    </source>
</evidence>
<dbReference type="InterPro" id="IPR013083">
    <property type="entry name" value="Znf_RING/FYVE/PHD"/>
</dbReference>
<comment type="catalytic activity">
    <reaction evidence="1">
        <text>S-ubiquitinyl-[E2 ubiquitin-conjugating enzyme]-L-cysteine + [acceptor protein]-L-lysine = [E2 ubiquitin-conjugating enzyme]-L-cysteine + N(6)-ubiquitinyl-[acceptor protein]-L-lysine.</text>
        <dbReference type="EC" id="2.3.2.27"/>
    </reaction>
</comment>
<proteinExistence type="predicted"/>
<dbReference type="PANTHER" id="PTHR22937:SF104">
    <property type="entry name" value="RING-TYPE E3 UBIQUITIN TRANSFERASE"/>
    <property type="match status" value="1"/>
</dbReference>
<keyword evidence="7" id="KW-0862">Zinc</keyword>
<evidence type="ECO:0000256" key="9">
    <source>
        <dbReference type="SAM" id="MobiDB-lite"/>
    </source>
</evidence>
<comment type="caution">
    <text evidence="11">The sequence shown here is derived from an EMBL/GenBank/DDBJ whole genome shotgun (WGS) entry which is preliminary data.</text>
</comment>
<dbReference type="GO" id="GO:0008270">
    <property type="term" value="F:zinc ion binding"/>
    <property type="evidence" value="ECO:0007669"/>
    <property type="project" value="UniProtKB-KW"/>
</dbReference>
<evidence type="ECO:0000256" key="4">
    <source>
        <dbReference type="ARBA" id="ARBA00022723"/>
    </source>
</evidence>
<keyword evidence="6" id="KW-0833">Ubl conjugation pathway</keyword>
<dbReference type="EC" id="2.3.2.27" evidence="2"/>
<dbReference type="EMBL" id="RWGY01000029">
    <property type="protein sequence ID" value="TVU20308.1"/>
    <property type="molecule type" value="Genomic_DNA"/>
</dbReference>
<evidence type="ECO:0000256" key="3">
    <source>
        <dbReference type="ARBA" id="ARBA00022679"/>
    </source>
</evidence>
<sequence length="385" mass="42262">MSHRNSVWTQHLANSESAQGPVQDQSESSYYGGTGSDPSNLGMHVTVGVPGDLRRYYESSHHEHQHLQNPYPHVGATSSFAFPTAMYNPSMTTTAVNIYVPQTQSFGLGNPLPPSLHQVAAGTMDESSSRCSFGDSAGGFIKRKNAVAAGTTGMPNGSLQDYQAGHPIHGPLPHFCQNPSQIMQGPQMQVPHQQLLSNNLVHGVPSATGLPLDPRMLVLPLNVDHTYGHLLHPPPTNQVNHAILRIPPYQNAVVMDRLRIDEVGHVDEHRDMRLDVDNMTYEELVALEEQIGSVNTGLTERYIQENLRSSPYVPAAACMSDQSSEPSVENDACIICQEEYKAKELIGTLECGHNYHVICIKQWLMMKNLCPICKTTALSADRRNG</sequence>
<dbReference type="SMART" id="SM00184">
    <property type="entry name" value="RING"/>
    <property type="match status" value="1"/>
</dbReference>
<gene>
    <name evidence="11" type="ORF">EJB05_36512</name>
</gene>
<evidence type="ECO:0000256" key="1">
    <source>
        <dbReference type="ARBA" id="ARBA00000900"/>
    </source>
</evidence>
<dbReference type="Pfam" id="PF13639">
    <property type="entry name" value="zf-RING_2"/>
    <property type="match status" value="1"/>
</dbReference>
<dbReference type="AlphaFoldDB" id="A0A5J9UAJ3"/>
<name>A0A5J9UAJ3_9POAL</name>
<feature type="compositionally biased region" description="Polar residues" evidence="9">
    <location>
        <begin position="1"/>
        <end position="39"/>
    </location>
</feature>
<feature type="domain" description="RING-type" evidence="10">
    <location>
        <begin position="333"/>
        <end position="374"/>
    </location>
</feature>
<dbReference type="GO" id="GO:0061630">
    <property type="term" value="F:ubiquitin protein ligase activity"/>
    <property type="evidence" value="ECO:0007669"/>
    <property type="project" value="UniProtKB-EC"/>
</dbReference>
<protein>
    <recommendedName>
        <fullName evidence="2">RING-type E3 ubiquitin transferase</fullName>
        <ecNumber evidence="2">2.3.2.27</ecNumber>
    </recommendedName>
</protein>
<dbReference type="FunFam" id="3.30.40.10:FF:000467">
    <property type="entry name" value="C-terminal zinc-finger"/>
    <property type="match status" value="1"/>
</dbReference>
<evidence type="ECO:0000256" key="6">
    <source>
        <dbReference type="ARBA" id="ARBA00022786"/>
    </source>
</evidence>
<evidence type="ECO:0000256" key="7">
    <source>
        <dbReference type="ARBA" id="ARBA00022833"/>
    </source>
</evidence>
<accession>A0A5J9UAJ3</accession>
<dbReference type="Gramene" id="TVU20308">
    <property type="protein sequence ID" value="TVU20308"/>
    <property type="gene ID" value="EJB05_36512"/>
</dbReference>
<dbReference type="PANTHER" id="PTHR22937">
    <property type="entry name" value="E3 UBIQUITIN-PROTEIN LIGASE RNF165"/>
    <property type="match status" value="1"/>
</dbReference>
<evidence type="ECO:0000256" key="5">
    <source>
        <dbReference type="ARBA" id="ARBA00022771"/>
    </source>
</evidence>
<keyword evidence="4" id="KW-0479">Metal-binding</keyword>
<keyword evidence="3" id="KW-0808">Transferase</keyword>